<proteinExistence type="predicted"/>
<dbReference type="AlphaFoldDB" id="A0A7W6S327"/>
<comment type="caution">
    <text evidence="2">The sequence shown here is derived from an EMBL/GenBank/DDBJ whole genome shotgun (WGS) entry which is preliminary data.</text>
</comment>
<accession>A0A7W6S327</accession>
<dbReference type="Proteomes" id="UP000555728">
    <property type="component" value="Unassembled WGS sequence"/>
</dbReference>
<dbReference type="EMBL" id="JACIGI010000045">
    <property type="protein sequence ID" value="MBB4287639.1"/>
    <property type="molecule type" value="Genomic_DNA"/>
</dbReference>
<sequence length="29" mass="3026">MQYLTTTDPPLLTAARAAQVLAGARPDPS</sequence>
<protein>
    <submittedName>
        <fullName evidence="2">Uncharacterized protein</fullName>
    </submittedName>
</protein>
<evidence type="ECO:0000313" key="2">
    <source>
        <dbReference type="EMBL" id="MBB4287846.1"/>
    </source>
</evidence>
<name>A0A7W6S327_9PROT</name>
<dbReference type="EMBL" id="JACIGI010000056">
    <property type="protein sequence ID" value="MBB4287846.1"/>
    <property type="molecule type" value="Genomic_DNA"/>
</dbReference>
<keyword evidence="3" id="KW-1185">Reference proteome</keyword>
<organism evidence="2 3">
    <name type="scientific">Roseospira goensis</name>
    <dbReference type="NCBI Taxonomy" id="391922"/>
    <lineage>
        <taxon>Bacteria</taxon>
        <taxon>Pseudomonadati</taxon>
        <taxon>Pseudomonadota</taxon>
        <taxon>Alphaproteobacteria</taxon>
        <taxon>Rhodospirillales</taxon>
        <taxon>Rhodospirillaceae</taxon>
        <taxon>Roseospira</taxon>
    </lineage>
</organism>
<evidence type="ECO:0000313" key="3">
    <source>
        <dbReference type="Proteomes" id="UP000555728"/>
    </source>
</evidence>
<reference evidence="2 3" key="1">
    <citation type="submission" date="2020-08" db="EMBL/GenBank/DDBJ databases">
        <title>Genome sequencing of Purple Non-Sulfur Bacteria from various extreme environments.</title>
        <authorList>
            <person name="Mayer M."/>
        </authorList>
    </citation>
    <scope>NUCLEOTIDE SEQUENCE [LARGE SCALE GENOMIC DNA]</scope>
    <source>
        <strain evidence="2 3">JA135</strain>
    </source>
</reference>
<gene>
    <name evidence="1" type="ORF">GGD88_003394</name>
    <name evidence="2" type="ORF">GGD88_003604</name>
</gene>
<evidence type="ECO:0000313" key="1">
    <source>
        <dbReference type="EMBL" id="MBB4287639.1"/>
    </source>
</evidence>